<sequence length="72" mass="8197">MIIALKTSCITTSFIVSPCLCKISIEHALCKISIENNFSILLLLLNSRFMSEQQCICIIKIHFTNSDKRSYI</sequence>
<dbReference type="AlphaFoldDB" id="A0A067FFR1"/>
<evidence type="ECO:0000313" key="2">
    <source>
        <dbReference type="Proteomes" id="UP000027120"/>
    </source>
</evidence>
<keyword evidence="2" id="KW-1185">Reference proteome</keyword>
<dbReference type="EMBL" id="KK784922">
    <property type="protein sequence ID" value="KDO62056.1"/>
    <property type="molecule type" value="Genomic_DNA"/>
</dbReference>
<name>A0A067FFR1_CITSI</name>
<protein>
    <submittedName>
        <fullName evidence="1">Uncharacterized protein</fullName>
    </submittedName>
</protein>
<dbReference type="Proteomes" id="UP000027120">
    <property type="component" value="Unassembled WGS sequence"/>
</dbReference>
<accession>A0A067FFR1</accession>
<proteinExistence type="predicted"/>
<organism evidence="1 2">
    <name type="scientific">Citrus sinensis</name>
    <name type="common">Sweet orange</name>
    <name type="synonym">Citrus aurantium var. sinensis</name>
    <dbReference type="NCBI Taxonomy" id="2711"/>
    <lineage>
        <taxon>Eukaryota</taxon>
        <taxon>Viridiplantae</taxon>
        <taxon>Streptophyta</taxon>
        <taxon>Embryophyta</taxon>
        <taxon>Tracheophyta</taxon>
        <taxon>Spermatophyta</taxon>
        <taxon>Magnoliopsida</taxon>
        <taxon>eudicotyledons</taxon>
        <taxon>Gunneridae</taxon>
        <taxon>Pentapetalae</taxon>
        <taxon>rosids</taxon>
        <taxon>malvids</taxon>
        <taxon>Sapindales</taxon>
        <taxon>Rutaceae</taxon>
        <taxon>Aurantioideae</taxon>
        <taxon>Citrus</taxon>
    </lineage>
</organism>
<reference evidence="1 2" key="1">
    <citation type="submission" date="2014-04" db="EMBL/GenBank/DDBJ databases">
        <authorList>
            <consortium name="International Citrus Genome Consortium"/>
            <person name="Gmitter F."/>
            <person name="Chen C."/>
            <person name="Farmerie W."/>
            <person name="Harkins T."/>
            <person name="Desany B."/>
            <person name="Mohiuddin M."/>
            <person name="Kodira C."/>
            <person name="Borodovsky M."/>
            <person name="Lomsadze A."/>
            <person name="Burns P."/>
            <person name="Jenkins J."/>
            <person name="Prochnik S."/>
            <person name="Shu S."/>
            <person name="Chapman J."/>
            <person name="Pitluck S."/>
            <person name="Schmutz J."/>
            <person name="Rokhsar D."/>
        </authorList>
    </citation>
    <scope>NUCLEOTIDE SEQUENCE</scope>
</reference>
<evidence type="ECO:0000313" key="1">
    <source>
        <dbReference type="EMBL" id="KDO62056.1"/>
    </source>
</evidence>
<gene>
    <name evidence="1" type="ORF">CISIN_1g035131mg</name>
</gene>